<keyword evidence="2" id="KW-1185">Reference proteome</keyword>
<dbReference type="EMBL" id="FOVO01000038">
    <property type="protein sequence ID" value="SFN96700.1"/>
    <property type="molecule type" value="Genomic_DNA"/>
</dbReference>
<organism evidence="1 2">
    <name type="scientific">Xenorhabdus japonica</name>
    <dbReference type="NCBI Taxonomy" id="53341"/>
    <lineage>
        <taxon>Bacteria</taxon>
        <taxon>Pseudomonadati</taxon>
        <taxon>Pseudomonadota</taxon>
        <taxon>Gammaproteobacteria</taxon>
        <taxon>Enterobacterales</taxon>
        <taxon>Morganellaceae</taxon>
        <taxon>Xenorhabdus</taxon>
    </lineage>
</organism>
<evidence type="ECO:0000313" key="1">
    <source>
        <dbReference type="EMBL" id="SFN96700.1"/>
    </source>
</evidence>
<sequence length="514" mass="56642">MSKHITTSVISGSDIVIGQTLYLDIILTSDDPISNDASINLTRFNNAEPEGDIPQIKLYDNGKKGIFTVELSVFDDLPDRDSVFFYIEPNENAAGFPKTKIEYTARTVNMSSLQLKIGADHLKVPQHPNIPPSGRFFVSVHATVTAQDGKDKLSGTPINILDIDGVFDRVDFYTADKNSKLEVRDIGDYRGLTINTDSNGNLAFYIFAKQDKTVVLNLFSAIMGVEGTVEAERILYIIDVGPVNPGHTLNPPVINGEVGGVLHKSIGSKHFSVNIPMYNDISVGDSIFFLVNKLMVGSPVHLTDPSTQLNNILVPYSVLSDNNEVEFSYVVIKESAERYMSMPTVFTYVKDELPADNVYEKCKIYASFGTGENDLITEDKVVNCKVISDYNKNPGNDGLFVKITGTNDPHDQTKVPLGNNVNVTLWLHIRAKQKKLDKSIGSVAMPDIAGSDGVTNSVIIGIPQTYLAGSDTFDEYHPAQIYFYYIVNIDGQHIKSQTWKGKIDTVPSWGTPHC</sequence>
<accession>A0A1I5DBX3</accession>
<protein>
    <submittedName>
        <fullName evidence="1">Uncharacterized protein</fullName>
    </submittedName>
</protein>
<dbReference type="RefSeq" id="WP_092520301.1">
    <property type="nucleotide sequence ID" value="NZ_CAWRAH010000082.1"/>
</dbReference>
<evidence type="ECO:0000313" key="2">
    <source>
        <dbReference type="Proteomes" id="UP000199011"/>
    </source>
</evidence>
<dbReference type="OrthoDB" id="6460809at2"/>
<gene>
    <name evidence="1" type="ORF">SAMN05421579_1383</name>
</gene>
<dbReference type="Proteomes" id="UP000199011">
    <property type="component" value="Unassembled WGS sequence"/>
</dbReference>
<dbReference type="AlphaFoldDB" id="A0A1I5DBX3"/>
<proteinExistence type="predicted"/>
<reference evidence="2" key="1">
    <citation type="submission" date="2016-10" db="EMBL/GenBank/DDBJ databases">
        <authorList>
            <person name="Varghese N."/>
            <person name="Submissions S."/>
        </authorList>
    </citation>
    <scope>NUCLEOTIDE SEQUENCE [LARGE SCALE GENOMIC DNA]</scope>
    <source>
        <strain evidence="2">DSM 16522</strain>
    </source>
</reference>
<name>A0A1I5DBX3_9GAMM</name>